<reference evidence="3 4" key="1">
    <citation type="submission" date="2020-08" db="EMBL/GenBank/DDBJ databases">
        <title>Streptomyces sp. PSKA01 genome sequencing and assembly.</title>
        <authorList>
            <person name="Mandal S."/>
            <person name="Maiti P.K."/>
            <person name="Das P."/>
        </authorList>
    </citation>
    <scope>NUCLEOTIDE SEQUENCE [LARGE SCALE GENOMIC DNA]</scope>
    <source>
        <strain evidence="3 4">PSKA01</strain>
    </source>
</reference>
<evidence type="ECO:0000256" key="1">
    <source>
        <dbReference type="SAM" id="Phobius"/>
    </source>
</evidence>
<dbReference type="EMBL" id="JACMSF010000006">
    <property type="protein sequence ID" value="MBC2901590.1"/>
    <property type="molecule type" value="Genomic_DNA"/>
</dbReference>
<dbReference type="PROSITE" id="PS51725">
    <property type="entry name" value="ABM"/>
    <property type="match status" value="1"/>
</dbReference>
<dbReference type="AlphaFoldDB" id="A0A7X1IZS6"/>
<feature type="domain" description="ABM" evidence="2">
    <location>
        <begin position="16"/>
        <end position="104"/>
    </location>
</feature>
<organism evidence="3 4">
    <name type="scientific">Streptomyces cupreus</name>
    <dbReference type="NCBI Taxonomy" id="2759956"/>
    <lineage>
        <taxon>Bacteria</taxon>
        <taxon>Bacillati</taxon>
        <taxon>Actinomycetota</taxon>
        <taxon>Actinomycetes</taxon>
        <taxon>Kitasatosporales</taxon>
        <taxon>Streptomycetaceae</taxon>
        <taxon>Streptomyces</taxon>
    </lineage>
</organism>
<keyword evidence="1" id="KW-1133">Transmembrane helix</keyword>
<dbReference type="InterPro" id="IPR038762">
    <property type="entry name" value="ABM_predict"/>
</dbReference>
<evidence type="ECO:0000313" key="4">
    <source>
        <dbReference type="Proteomes" id="UP000584670"/>
    </source>
</evidence>
<gene>
    <name evidence="3" type="ORF">H4N64_08220</name>
</gene>
<dbReference type="PANTHER" id="PTHR40057">
    <property type="entry name" value="SLR1162 PROTEIN"/>
    <property type="match status" value="1"/>
</dbReference>
<comment type="caution">
    <text evidence="3">The sequence shown here is derived from an EMBL/GenBank/DDBJ whole genome shotgun (WGS) entry which is preliminary data.</text>
</comment>
<name>A0A7X1IZS6_9ACTN</name>
<feature type="transmembrane region" description="Helical" evidence="1">
    <location>
        <begin position="153"/>
        <end position="172"/>
    </location>
</feature>
<evidence type="ECO:0000259" key="2">
    <source>
        <dbReference type="PROSITE" id="PS51725"/>
    </source>
</evidence>
<dbReference type="SUPFAM" id="SSF54909">
    <property type="entry name" value="Dimeric alpha+beta barrel"/>
    <property type="match status" value="1"/>
</dbReference>
<dbReference type="Gene3D" id="3.30.70.100">
    <property type="match status" value="1"/>
</dbReference>
<proteinExistence type="predicted"/>
<dbReference type="GO" id="GO:0004497">
    <property type="term" value="F:monooxygenase activity"/>
    <property type="evidence" value="ECO:0007669"/>
    <property type="project" value="UniProtKB-KW"/>
</dbReference>
<dbReference type="RefSeq" id="WP_186281447.1">
    <property type="nucleotide sequence ID" value="NZ_JACMSF010000006.1"/>
</dbReference>
<keyword evidence="4" id="KW-1185">Reference proteome</keyword>
<keyword evidence="1" id="KW-0472">Membrane</keyword>
<keyword evidence="1" id="KW-0812">Transmembrane</keyword>
<dbReference type="InterPro" id="IPR011008">
    <property type="entry name" value="Dimeric_a/b-barrel"/>
</dbReference>
<feature type="transmembrane region" description="Helical" evidence="1">
    <location>
        <begin position="124"/>
        <end position="147"/>
    </location>
</feature>
<keyword evidence="3" id="KW-0503">Monooxygenase</keyword>
<dbReference type="InterPro" id="IPR007138">
    <property type="entry name" value="ABM_dom"/>
</dbReference>
<accession>A0A7X1IZS6</accession>
<keyword evidence="3" id="KW-0560">Oxidoreductase</keyword>
<dbReference type="PANTHER" id="PTHR40057:SF1">
    <property type="entry name" value="SLR1162 PROTEIN"/>
    <property type="match status" value="1"/>
</dbReference>
<protein>
    <submittedName>
        <fullName evidence="3">Antibiotic biosynthesis monooxygenase</fullName>
    </submittedName>
</protein>
<sequence>MSIDRPIPDQRHADPVTVLVERRVLPGRGEEFRSWAYGILAEAAGFPGYLGGGVLHPAAADDRWHLVYRFTDQASLHAWESSPHNERCLHHGSELHELVRTRHLSGMEDLFALPDRAAPPRWKLTLVAAAAVYPLSLLADVLLVPYTGGLPSALRNALIALFFSAAMTYALLPALSRVLRRWLSGPAPSSAPQTPQREDSHA</sequence>
<evidence type="ECO:0000313" key="3">
    <source>
        <dbReference type="EMBL" id="MBC2901590.1"/>
    </source>
</evidence>
<dbReference type="Pfam" id="PF03992">
    <property type="entry name" value="ABM"/>
    <property type="match status" value="1"/>
</dbReference>
<dbReference type="Proteomes" id="UP000584670">
    <property type="component" value="Unassembled WGS sequence"/>
</dbReference>